<dbReference type="Proteomes" id="UP000829291">
    <property type="component" value="Chromosome 1"/>
</dbReference>
<feature type="compositionally biased region" description="Basic and acidic residues" evidence="1">
    <location>
        <begin position="79"/>
        <end position="88"/>
    </location>
</feature>
<gene>
    <name evidence="3" type="primary">LOC124293233</name>
</gene>
<reference evidence="3" key="1">
    <citation type="submission" date="2025-08" db="UniProtKB">
        <authorList>
            <consortium name="RefSeq"/>
        </authorList>
    </citation>
    <scope>IDENTIFICATION</scope>
    <source>
        <tissue evidence="3">Thorax and Abdomen</tissue>
    </source>
</reference>
<dbReference type="GeneID" id="124293233"/>
<accession>A0ABM3FMK7</accession>
<evidence type="ECO:0000313" key="2">
    <source>
        <dbReference type="Proteomes" id="UP000829291"/>
    </source>
</evidence>
<proteinExistence type="predicted"/>
<name>A0ABM3FMK7_NEOLC</name>
<evidence type="ECO:0000256" key="1">
    <source>
        <dbReference type="SAM" id="MobiDB-lite"/>
    </source>
</evidence>
<dbReference type="RefSeq" id="XP_046589249.1">
    <property type="nucleotide sequence ID" value="XM_046733293.1"/>
</dbReference>
<keyword evidence="2" id="KW-1185">Reference proteome</keyword>
<feature type="region of interest" description="Disordered" evidence="1">
    <location>
        <begin position="69"/>
        <end position="88"/>
    </location>
</feature>
<organism evidence="2 3">
    <name type="scientific">Neodiprion lecontei</name>
    <name type="common">Redheaded pine sawfly</name>
    <dbReference type="NCBI Taxonomy" id="441921"/>
    <lineage>
        <taxon>Eukaryota</taxon>
        <taxon>Metazoa</taxon>
        <taxon>Ecdysozoa</taxon>
        <taxon>Arthropoda</taxon>
        <taxon>Hexapoda</taxon>
        <taxon>Insecta</taxon>
        <taxon>Pterygota</taxon>
        <taxon>Neoptera</taxon>
        <taxon>Endopterygota</taxon>
        <taxon>Hymenoptera</taxon>
        <taxon>Tenthredinoidea</taxon>
        <taxon>Diprionidae</taxon>
        <taxon>Diprioninae</taxon>
        <taxon>Neodiprion</taxon>
    </lineage>
</organism>
<evidence type="ECO:0000313" key="3">
    <source>
        <dbReference type="RefSeq" id="XP_046589249.1"/>
    </source>
</evidence>
<protein>
    <submittedName>
        <fullName evidence="3">Uncharacterized protein LOC124293233 isoform X2</fullName>
    </submittedName>
</protein>
<sequence>MYGWYSSYLAQLTADGLSLPITTYSRGLLGSLFAQPWKTGGNVGSFNAVEEAVMFQTAGPRNHDVLGLTSNPSEPRSVGPDHPEEGGKKNLRMMKLLPVSSSLVPEPKVSELLPLRVKLHLNELCLLHLKLNATHSLQVIANHNVGENLLKLLNN</sequence>